<dbReference type="SUPFAM" id="SSF53335">
    <property type="entry name" value="S-adenosyl-L-methionine-dependent methyltransferases"/>
    <property type="match status" value="1"/>
</dbReference>
<evidence type="ECO:0000313" key="2">
    <source>
        <dbReference type="EMBL" id="WGV23409.1"/>
    </source>
</evidence>
<accession>A0AAJ6NN48</accession>
<feature type="domain" description="Methyltransferase type 11" evidence="1">
    <location>
        <begin position="50"/>
        <end position="144"/>
    </location>
</feature>
<dbReference type="KEGG" id="hbq:QI031_16415"/>
<gene>
    <name evidence="2" type="ORF">QI031_16415</name>
</gene>
<dbReference type="GO" id="GO:0032259">
    <property type="term" value="P:methylation"/>
    <property type="evidence" value="ECO:0007669"/>
    <property type="project" value="UniProtKB-KW"/>
</dbReference>
<sequence length="245" mass="27714">MEQAGSNFYDDEVVFTNYIRHRQRVDTPNETLEKPVMIDLIQPITGKRILDLGCGDAAIGRELLQYGAASYLGIEGSQKMAAVATQTLAHTAGQIIMQTIEHWTYPHAAFDLVIARLALHYVADLAPICANVFHALAPAGQFVFSVEHPVITSCDRGWTAGTLRQDWVVDNYFTTGLRVTDWLGGTVQKYHRTVEDYFHLLQEAGFLIGNLREAHPQRQHFHDVQTYERRKRIPLFLILAARKPI</sequence>
<keyword evidence="3" id="KW-1185">Reference proteome</keyword>
<dbReference type="InterPro" id="IPR029063">
    <property type="entry name" value="SAM-dependent_MTases_sf"/>
</dbReference>
<keyword evidence="2" id="KW-0808">Transferase</keyword>
<dbReference type="InterPro" id="IPR013216">
    <property type="entry name" value="Methyltransf_11"/>
</dbReference>
<dbReference type="Proteomes" id="UP001223520">
    <property type="component" value="Chromosome"/>
</dbReference>
<dbReference type="EC" id="2.1.1.-" evidence="2"/>
<proteinExistence type="predicted"/>
<evidence type="ECO:0000259" key="1">
    <source>
        <dbReference type="Pfam" id="PF08241"/>
    </source>
</evidence>
<dbReference type="PANTHER" id="PTHR43861:SF1">
    <property type="entry name" value="TRANS-ACONITATE 2-METHYLTRANSFERASE"/>
    <property type="match status" value="1"/>
</dbReference>
<protein>
    <submittedName>
        <fullName evidence="2">Class I SAM-dependent methyltransferase</fullName>
        <ecNumber evidence="2">2.1.1.-</ecNumber>
    </submittedName>
</protein>
<evidence type="ECO:0000313" key="3">
    <source>
        <dbReference type="Proteomes" id="UP001223520"/>
    </source>
</evidence>
<dbReference type="Gene3D" id="3.40.50.150">
    <property type="entry name" value="Vaccinia Virus protein VP39"/>
    <property type="match status" value="1"/>
</dbReference>
<organism evidence="2 3">
    <name type="scientific">Halotia branconii CENA392</name>
    <dbReference type="NCBI Taxonomy" id="1539056"/>
    <lineage>
        <taxon>Bacteria</taxon>
        <taxon>Bacillati</taxon>
        <taxon>Cyanobacteriota</taxon>
        <taxon>Cyanophyceae</taxon>
        <taxon>Nostocales</taxon>
        <taxon>Nodulariaceae</taxon>
        <taxon>Halotia</taxon>
    </lineage>
</organism>
<keyword evidence="2" id="KW-0489">Methyltransferase</keyword>
<dbReference type="AlphaFoldDB" id="A0AAJ6NN48"/>
<dbReference type="CDD" id="cd02440">
    <property type="entry name" value="AdoMet_MTases"/>
    <property type="match status" value="1"/>
</dbReference>
<dbReference type="PANTHER" id="PTHR43861">
    <property type="entry name" value="TRANS-ACONITATE 2-METHYLTRANSFERASE-RELATED"/>
    <property type="match status" value="1"/>
</dbReference>
<dbReference type="RefSeq" id="WP_281480735.1">
    <property type="nucleotide sequence ID" value="NZ_CP124543.1"/>
</dbReference>
<name>A0AAJ6NN48_9CYAN</name>
<dbReference type="Pfam" id="PF08241">
    <property type="entry name" value="Methyltransf_11"/>
    <property type="match status" value="1"/>
</dbReference>
<dbReference type="EMBL" id="CP124543">
    <property type="protein sequence ID" value="WGV23409.1"/>
    <property type="molecule type" value="Genomic_DNA"/>
</dbReference>
<reference evidence="2 3" key="1">
    <citation type="journal article" date="2023" name="Limnol Oceanogr Lett">
        <title>Environmental adaptations by the intertidal Antarctic cyanobacterium Halotia branconii CENA392 as revealed using long-read genome sequencing.</title>
        <authorList>
            <person name="Dextro R.B."/>
            <person name="Delbaje E."/>
            <person name="Freitas P.N.N."/>
            <person name="Geraldes V."/>
            <person name="Pinto E."/>
            <person name="Long P.F."/>
            <person name="Fiore M.F."/>
        </authorList>
    </citation>
    <scope>NUCLEOTIDE SEQUENCE [LARGE SCALE GENOMIC DNA]</scope>
    <source>
        <strain evidence="2 3">CENA392</strain>
    </source>
</reference>
<dbReference type="GO" id="GO:0008757">
    <property type="term" value="F:S-adenosylmethionine-dependent methyltransferase activity"/>
    <property type="evidence" value="ECO:0007669"/>
    <property type="project" value="InterPro"/>
</dbReference>